<gene>
    <name evidence="3" type="ORF">Tco_1094097</name>
</gene>
<feature type="coiled-coil region" evidence="1">
    <location>
        <begin position="38"/>
        <end position="65"/>
    </location>
</feature>
<feature type="compositionally biased region" description="Basic and acidic residues" evidence="2">
    <location>
        <begin position="399"/>
        <end position="409"/>
    </location>
</feature>
<evidence type="ECO:0000256" key="2">
    <source>
        <dbReference type="SAM" id="MobiDB-lite"/>
    </source>
</evidence>
<feature type="compositionally biased region" description="Basic and acidic residues" evidence="2">
    <location>
        <begin position="362"/>
        <end position="379"/>
    </location>
</feature>
<dbReference type="EMBL" id="BQNB010020689">
    <property type="protein sequence ID" value="GJT98579.1"/>
    <property type="molecule type" value="Genomic_DNA"/>
</dbReference>
<evidence type="ECO:0000256" key="1">
    <source>
        <dbReference type="SAM" id="Coils"/>
    </source>
</evidence>
<feature type="compositionally biased region" description="Acidic residues" evidence="2">
    <location>
        <begin position="380"/>
        <end position="392"/>
    </location>
</feature>
<feature type="region of interest" description="Disordered" evidence="2">
    <location>
        <begin position="362"/>
        <end position="409"/>
    </location>
</feature>
<evidence type="ECO:0000313" key="3">
    <source>
        <dbReference type="EMBL" id="GJT98579.1"/>
    </source>
</evidence>
<evidence type="ECO:0000313" key="4">
    <source>
        <dbReference type="Proteomes" id="UP001151760"/>
    </source>
</evidence>
<sequence>MLFYKEMKRVNSFVPMDSKVVEGSGKKTESSRKETVSKKIAGEELDEESVKRQKLEDDAEKIEHQLCLEIVPRDDEAVNVESLSTKYLIIDWKTHILAEDKMYYQIIRADGSEKYYKIFSAMLDDFDKQDVLDLYRLIKERIETTSPKGYDRLLWGDLITLFEPISTAGEDCRKYSKSLLLLVVKLLLLVLVTTARRVSADVGNVGNGRKNTGRIDESSGNNAYGQKATRNTATIQRIPRTSANSGNIPTAQGYNFNENGHYARDYQKPIFRDSKFFKEKMLLAKKDKAKIHLNDEENDFLLVDATEEEELEELNASFIMTTRLQTVTNDSDVEPMNDSDLVSEVHDSTSNFINEIDSKCNHEQRYPEQPESIKPKYDNDQIDSDVVFDDPNVEVNSENVEHDTNDHDQ</sequence>
<dbReference type="Proteomes" id="UP001151760">
    <property type="component" value="Unassembled WGS sequence"/>
</dbReference>
<name>A0ABQ5IFX1_9ASTR</name>
<keyword evidence="1" id="KW-0175">Coiled coil</keyword>
<protein>
    <submittedName>
        <fullName evidence="3">Uncharacterized protein</fullName>
    </submittedName>
</protein>
<proteinExistence type="predicted"/>
<reference evidence="3" key="2">
    <citation type="submission" date="2022-01" db="EMBL/GenBank/DDBJ databases">
        <authorList>
            <person name="Yamashiro T."/>
            <person name="Shiraishi A."/>
            <person name="Satake H."/>
            <person name="Nakayama K."/>
        </authorList>
    </citation>
    <scope>NUCLEOTIDE SEQUENCE</scope>
</reference>
<reference evidence="3" key="1">
    <citation type="journal article" date="2022" name="Int. J. Mol. Sci.">
        <title>Draft Genome of Tanacetum Coccineum: Genomic Comparison of Closely Related Tanacetum-Family Plants.</title>
        <authorList>
            <person name="Yamashiro T."/>
            <person name="Shiraishi A."/>
            <person name="Nakayama K."/>
            <person name="Satake H."/>
        </authorList>
    </citation>
    <scope>NUCLEOTIDE SEQUENCE</scope>
</reference>
<comment type="caution">
    <text evidence="3">The sequence shown here is derived from an EMBL/GenBank/DDBJ whole genome shotgun (WGS) entry which is preliminary data.</text>
</comment>
<accession>A0ABQ5IFX1</accession>
<keyword evidence="4" id="KW-1185">Reference proteome</keyword>
<organism evidence="3 4">
    <name type="scientific">Tanacetum coccineum</name>
    <dbReference type="NCBI Taxonomy" id="301880"/>
    <lineage>
        <taxon>Eukaryota</taxon>
        <taxon>Viridiplantae</taxon>
        <taxon>Streptophyta</taxon>
        <taxon>Embryophyta</taxon>
        <taxon>Tracheophyta</taxon>
        <taxon>Spermatophyta</taxon>
        <taxon>Magnoliopsida</taxon>
        <taxon>eudicotyledons</taxon>
        <taxon>Gunneridae</taxon>
        <taxon>Pentapetalae</taxon>
        <taxon>asterids</taxon>
        <taxon>campanulids</taxon>
        <taxon>Asterales</taxon>
        <taxon>Asteraceae</taxon>
        <taxon>Asteroideae</taxon>
        <taxon>Anthemideae</taxon>
        <taxon>Anthemidinae</taxon>
        <taxon>Tanacetum</taxon>
    </lineage>
</organism>